<dbReference type="Proteomes" id="UP000663801">
    <property type="component" value="Unassembled WGS sequence"/>
</dbReference>
<evidence type="ECO:0000313" key="3">
    <source>
        <dbReference type="Proteomes" id="UP000663801"/>
    </source>
</evidence>
<proteinExistence type="predicted"/>
<organism evidence="2 3">
    <name type="scientific">Nakamurella flavida</name>
    <dbReference type="NCBI Taxonomy" id="363630"/>
    <lineage>
        <taxon>Bacteria</taxon>
        <taxon>Bacillati</taxon>
        <taxon>Actinomycetota</taxon>
        <taxon>Actinomycetes</taxon>
        <taxon>Nakamurellales</taxon>
        <taxon>Nakamurellaceae</taxon>
        <taxon>Nakamurella</taxon>
    </lineage>
</organism>
<evidence type="ECO:0000313" key="2">
    <source>
        <dbReference type="EMBL" id="MBM9477984.1"/>
    </source>
</evidence>
<protein>
    <submittedName>
        <fullName evidence="2">Uncharacterized protein</fullName>
    </submittedName>
</protein>
<dbReference type="AlphaFoldDB" id="A0A938YMI6"/>
<sequence>MRRSAPSAAGTGGEADPAGGEALRAAVRERARAVLISTGCQGRCPLGPVATVGHAHPSTGPAVPGTLTWTSPPVVLGPLDPPGDRALAAWIRRTAPRLADLPPRLRALLPG</sequence>
<dbReference type="RefSeq" id="WP_205258102.1">
    <property type="nucleotide sequence ID" value="NZ_BAAAPV010000002.1"/>
</dbReference>
<reference evidence="2" key="1">
    <citation type="submission" date="2021-01" db="EMBL/GenBank/DDBJ databases">
        <title>KCTC 19127 draft genome.</title>
        <authorList>
            <person name="An D."/>
        </authorList>
    </citation>
    <scope>NUCLEOTIDE SEQUENCE</scope>
    <source>
        <strain evidence="2">KCTC 19127</strain>
    </source>
</reference>
<gene>
    <name evidence="2" type="ORF">JL107_16160</name>
</gene>
<comment type="caution">
    <text evidence="2">The sequence shown here is derived from an EMBL/GenBank/DDBJ whole genome shotgun (WGS) entry which is preliminary data.</text>
</comment>
<keyword evidence="3" id="KW-1185">Reference proteome</keyword>
<evidence type="ECO:0000256" key="1">
    <source>
        <dbReference type="SAM" id="MobiDB-lite"/>
    </source>
</evidence>
<accession>A0A938YMI6</accession>
<dbReference type="EMBL" id="JAERWL010000014">
    <property type="protein sequence ID" value="MBM9477984.1"/>
    <property type="molecule type" value="Genomic_DNA"/>
</dbReference>
<feature type="region of interest" description="Disordered" evidence="1">
    <location>
        <begin position="1"/>
        <end position="22"/>
    </location>
</feature>
<name>A0A938YMI6_9ACTN</name>